<dbReference type="InterPro" id="IPR006531">
    <property type="entry name" value="Gp5/Vgr_OB"/>
</dbReference>
<dbReference type="EMBL" id="LAZR01000367">
    <property type="protein sequence ID" value="KKN72168.1"/>
    <property type="molecule type" value="Genomic_DNA"/>
</dbReference>
<feature type="domain" description="Gp5/Type VI secretion system Vgr protein OB-fold" evidence="1">
    <location>
        <begin position="17"/>
        <end position="91"/>
    </location>
</feature>
<proteinExistence type="predicted"/>
<protein>
    <recommendedName>
        <fullName evidence="1">Gp5/Type VI secretion system Vgr protein OB-fold domain-containing protein</fullName>
    </recommendedName>
</protein>
<sequence>MPNEFDESSDLHYVGFYNAVVVDNEDPRKLGRVRFRIPGLIEPAGAFAFPLGIGGGAPQRGFYDPPDKGADIGVLFMQGDLEQPYYLGGHWGEPDSGVETPGPAASASAADAPKVKAYETSRYLTIWDNRSGQEEWFIRDKETGDTIVLNAADGVRLSTQQKVIIDAAGDVEIGSAGNVSIGGTQVELNGPGVAVGRVGDAVQVTIPPGVVLVLSPTGPVPNPVPIVVPGTIVSG</sequence>
<accession>A0A0F9W262</accession>
<dbReference type="Pfam" id="PF04717">
    <property type="entry name" value="Phage_base_V"/>
    <property type="match status" value="1"/>
</dbReference>
<dbReference type="SUPFAM" id="SSF69255">
    <property type="entry name" value="gp5 N-terminal domain-like"/>
    <property type="match status" value="1"/>
</dbReference>
<organism evidence="2">
    <name type="scientific">marine sediment metagenome</name>
    <dbReference type="NCBI Taxonomy" id="412755"/>
    <lineage>
        <taxon>unclassified sequences</taxon>
        <taxon>metagenomes</taxon>
        <taxon>ecological metagenomes</taxon>
    </lineage>
</organism>
<feature type="non-terminal residue" evidence="2">
    <location>
        <position position="235"/>
    </location>
</feature>
<dbReference type="AlphaFoldDB" id="A0A0F9W262"/>
<name>A0A0F9W262_9ZZZZ</name>
<evidence type="ECO:0000259" key="1">
    <source>
        <dbReference type="Pfam" id="PF04717"/>
    </source>
</evidence>
<gene>
    <name evidence="2" type="ORF">LCGC14_0413050</name>
</gene>
<reference evidence="2" key="1">
    <citation type="journal article" date="2015" name="Nature">
        <title>Complex archaea that bridge the gap between prokaryotes and eukaryotes.</title>
        <authorList>
            <person name="Spang A."/>
            <person name="Saw J.H."/>
            <person name="Jorgensen S.L."/>
            <person name="Zaremba-Niedzwiedzka K."/>
            <person name="Martijn J."/>
            <person name="Lind A.E."/>
            <person name="van Eijk R."/>
            <person name="Schleper C."/>
            <person name="Guy L."/>
            <person name="Ettema T.J."/>
        </authorList>
    </citation>
    <scope>NUCLEOTIDE SEQUENCE</scope>
</reference>
<evidence type="ECO:0000313" key="2">
    <source>
        <dbReference type="EMBL" id="KKN72168.1"/>
    </source>
</evidence>
<comment type="caution">
    <text evidence="2">The sequence shown here is derived from an EMBL/GenBank/DDBJ whole genome shotgun (WGS) entry which is preliminary data.</text>
</comment>